<evidence type="ECO:0000313" key="2">
    <source>
        <dbReference type="Proteomes" id="UP000683360"/>
    </source>
</evidence>
<keyword evidence="2" id="KW-1185">Reference proteome</keyword>
<sequence length="243" mass="28534">MSVYVIICVRNNILRNICTDLKEFELFSEIDELIVNISDTDYLSYEDKKMLLTTYLDTLEDIDTNQLREEILKVQCPFAFPLCCRKFVNKPAYLSYGSNFFKQPIGVVLPVIERLCKYDKYLLVLFALILFSDLQTVNIEDIYITSIDEDRKIEQLNPVQLNVDQVLKRMKQRCLVESTPVPTIYVDELVKLHNRDWDNGSERLVHSMPTFTTCKTSLYTQRSKTIHQIPNSMNQQKKKILRN</sequence>
<name>A0A8S3UCE4_MYTED</name>
<accession>A0A8S3UCE4</accession>
<comment type="caution">
    <text evidence="1">The sequence shown here is derived from an EMBL/GenBank/DDBJ whole genome shotgun (WGS) entry which is preliminary data.</text>
</comment>
<reference evidence="1" key="1">
    <citation type="submission" date="2021-03" db="EMBL/GenBank/DDBJ databases">
        <authorList>
            <person name="Bekaert M."/>
        </authorList>
    </citation>
    <scope>NUCLEOTIDE SEQUENCE</scope>
</reference>
<evidence type="ECO:0000313" key="1">
    <source>
        <dbReference type="EMBL" id="CAG2243972.1"/>
    </source>
</evidence>
<proteinExistence type="predicted"/>
<dbReference type="AlphaFoldDB" id="A0A8S3UCE4"/>
<gene>
    <name evidence="1" type="ORF">MEDL_56080</name>
</gene>
<organism evidence="1 2">
    <name type="scientific">Mytilus edulis</name>
    <name type="common">Blue mussel</name>
    <dbReference type="NCBI Taxonomy" id="6550"/>
    <lineage>
        <taxon>Eukaryota</taxon>
        <taxon>Metazoa</taxon>
        <taxon>Spiralia</taxon>
        <taxon>Lophotrochozoa</taxon>
        <taxon>Mollusca</taxon>
        <taxon>Bivalvia</taxon>
        <taxon>Autobranchia</taxon>
        <taxon>Pteriomorphia</taxon>
        <taxon>Mytilida</taxon>
        <taxon>Mytiloidea</taxon>
        <taxon>Mytilidae</taxon>
        <taxon>Mytilinae</taxon>
        <taxon>Mytilus</taxon>
    </lineage>
</organism>
<dbReference type="Proteomes" id="UP000683360">
    <property type="component" value="Unassembled WGS sequence"/>
</dbReference>
<protein>
    <submittedName>
        <fullName evidence="1">Uncharacterized protein</fullName>
    </submittedName>
</protein>
<dbReference type="EMBL" id="CAJPWZ010002721">
    <property type="protein sequence ID" value="CAG2243972.1"/>
    <property type="molecule type" value="Genomic_DNA"/>
</dbReference>